<keyword evidence="11 13" id="KW-0472">Membrane</keyword>
<dbReference type="PANTHER" id="PTHR43867:SF5">
    <property type="entry name" value="GLUCANS BIOSYNTHESIS GLUCOSYLTRANSFERASE H"/>
    <property type="match status" value="1"/>
</dbReference>
<evidence type="ECO:0000256" key="10">
    <source>
        <dbReference type="ARBA" id="ARBA00022989"/>
    </source>
</evidence>
<evidence type="ECO:0000256" key="6">
    <source>
        <dbReference type="ARBA" id="ARBA00022519"/>
    </source>
</evidence>
<feature type="transmembrane region" description="Helical" evidence="13">
    <location>
        <begin position="51"/>
        <end position="68"/>
    </location>
</feature>
<dbReference type="InterPro" id="IPR050321">
    <property type="entry name" value="Glycosyltr_2/OpgH_subfam"/>
</dbReference>
<dbReference type="GO" id="GO:0016758">
    <property type="term" value="F:hexosyltransferase activity"/>
    <property type="evidence" value="ECO:0007669"/>
    <property type="project" value="TreeGrafter"/>
</dbReference>
<proteinExistence type="inferred from homology"/>
<evidence type="ECO:0000256" key="9">
    <source>
        <dbReference type="ARBA" id="ARBA00022692"/>
    </source>
</evidence>
<accession>A0A1G5N2S0</accession>
<dbReference type="InterPro" id="IPR001173">
    <property type="entry name" value="Glyco_trans_2-like"/>
</dbReference>
<comment type="similarity">
    <text evidence="3">Belongs to the glycosyltransferase 2 family. OpgH subfamily.</text>
</comment>
<evidence type="ECO:0000256" key="1">
    <source>
        <dbReference type="ARBA" id="ARBA00004429"/>
    </source>
</evidence>
<dbReference type="NCBIfam" id="NF003962">
    <property type="entry name" value="PRK05454.2-5"/>
    <property type="match status" value="1"/>
</dbReference>
<organism evidence="15 16">
    <name type="scientific">Afifella marina DSM 2698</name>
    <dbReference type="NCBI Taxonomy" id="1120955"/>
    <lineage>
        <taxon>Bacteria</taxon>
        <taxon>Pseudomonadati</taxon>
        <taxon>Pseudomonadota</taxon>
        <taxon>Alphaproteobacteria</taxon>
        <taxon>Hyphomicrobiales</taxon>
        <taxon>Afifellaceae</taxon>
        <taxon>Afifella</taxon>
    </lineage>
</organism>
<dbReference type="SUPFAM" id="SSF53448">
    <property type="entry name" value="Nucleotide-diphospho-sugar transferases"/>
    <property type="match status" value="1"/>
</dbReference>
<keyword evidence="16" id="KW-1185">Reference proteome</keyword>
<reference evidence="15 16" key="1">
    <citation type="submission" date="2016-10" db="EMBL/GenBank/DDBJ databases">
        <authorList>
            <person name="de Groot N.N."/>
        </authorList>
    </citation>
    <scope>NUCLEOTIDE SEQUENCE [LARGE SCALE GENOMIC DNA]</scope>
    <source>
        <strain evidence="15 16">DSM 2698</strain>
    </source>
</reference>
<comment type="subcellular location">
    <subcellularLocation>
        <location evidence="1">Cell inner membrane</location>
        <topology evidence="1">Multi-pass membrane protein</topology>
    </subcellularLocation>
</comment>
<evidence type="ECO:0000256" key="12">
    <source>
        <dbReference type="SAM" id="MobiDB-lite"/>
    </source>
</evidence>
<evidence type="ECO:0000256" key="11">
    <source>
        <dbReference type="ARBA" id="ARBA00023136"/>
    </source>
</evidence>
<dbReference type="STRING" id="1120955.SAMN03080610_01408"/>
<dbReference type="NCBIfam" id="NF003958">
    <property type="entry name" value="PRK05454.2-1"/>
    <property type="match status" value="1"/>
</dbReference>
<gene>
    <name evidence="15" type="ORF">SAMN03080610_01408</name>
</gene>
<dbReference type="GO" id="GO:0005886">
    <property type="term" value="C:plasma membrane"/>
    <property type="evidence" value="ECO:0007669"/>
    <property type="project" value="UniProtKB-SubCell"/>
</dbReference>
<feature type="transmembrane region" description="Helical" evidence="13">
    <location>
        <begin position="488"/>
        <end position="511"/>
    </location>
</feature>
<feature type="compositionally biased region" description="Basic and acidic residues" evidence="12">
    <location>
        <begin position="1"/>
        <end position="14"/>
    </location>
</feature>
<keyword evidence="5" id="KW-1003">Cell membrane</keyword>
<dbReference type="RefSeq" id="WP_092810952.1">
    <property type="nucleotide sequence ID" value="NZ_FMVW01000002.1"/>
</dbReference>
<keyword evidence="9 13" id="KW-0812">Transmembrane</keyword>
<dbReference type="Proteomes" id="UP000199347">
    <property type="component" value="Unassembled WGS sequence"/>
</dbReference>
<comment type="pathway">
    <text evidence="2">Glycan metabolism; osmoregulated periplasmic glucan (OPG) biosynthesis.</text>
</comment>
<evidence type="ECO:0000313" key="15">
    <source>
        <dbReference type="EMBL" id="SCZ31735.1"/>
    </source>
</evidence>
<dbReference type="OrthoDB" id="9806824at2"/>
<feature type="transmembrane region" description="Helical" evidence="13">
    <location>
        <begin position="454"/>
        <end position="476"/>
    </location>
</feature>
<evidence type="ECO:0000256" key="5">
    <source>
        <dbReference type="ARBA" id="ARBA00022475"/>
    </source>
</evidence>
<dbReference type="InterPro" id="IPR029044">
    <property type="entry name" value="Nucleotide-diphossugar_trans"/>
</dbReference>
<dbReference type="AlphaFoldDB" id="A0A1G5N2S0"/>
<dbReference type="PANTHER" id="PTHR43867">
    <property type="entry name" value="CELLULOSE SYNTHASE CATALYTIC SUBUNIT A [UDP-FORMING]"/>
    <property type="match status" value="1"/>
</dbReference>
<evidence type="ECO:0000256" key="4">
    <source>
        <dbReference type="ARBA" id="ARBA00020585"/>
    </source>
</evidence>
<sequence>MSEQKHDHPDERVLRPFGPMPPQHPLAMPQQDFSKEPVDALPRSNPAAARYARLIAILTAAGLIYYGVHEMIAVVSAGGITILEGIMTILFAITYSWIAMSTSFAVAGLLAPRPLPTPPAPKHPLKSRTAIVMPVYNEDADMVAASLQAMAEDIARAGQAHAFEIVVLSDSNRAESLVRETLAMHRLTDALAGTLPVWYRRRAINSAKKAGNIEQFVANWGGRYDFMLVLDADSLMRADTVLRMVARMEEDPNLALFQSVPRLFDGNSFFARMQQFAGAVYGPVVAGGMAAWQGSDGNYWGHNAIIRTRAFAKACGLPPLPGDPPFGGHILSHDFVEAALLRRAGYKVEMTTDLVDSWEESPPSLLATAVRDRRWAQGNLQHSKVIGAKGLAGPSRLHFFIGIMSYLSSPLWLLLILVGLVLAVQAKLVTPVYFGDDHQLFPNWPVFDSERMLTLFVFTLVILFIPKIFGTLRVIFSKRLRRAHGGAAAVTLSMLLEIVASTLYAPIMMLLQSRHVWDILRRKDSGWAPQSRKGGSAEAWSALWATHRAHVLFGIFLTAVAIFVSPAILAWLSPIVIGLVFSPLLSRWSASEEIGNGLRKMKLLLIPEEVERPAIARARDDILVEKPELGDDPLAAIAQSADLRQAYVAWLTPPAPKDRGQVDRFLLSAAKKISDATNLSEALAWLDPQERLAVAAHPSEVERLAKLAAASRSREEAA</sequence>
<feature type="transmembrane region" description="Helical" evidence="13">
    <location>
        <begin position="551"/>
        <end position="581"/>
    </location>
</feature>
<evidence type="ECO:0000256" key="2">
    <source>
        <dbReference type="ARBA" id="ARBA00005001"/>
    </source>
</evidence>
<keyword evidence="7" id="KW-0328">Glycosyltransferase</keyword>
<protein>
    <recommendedName>
        <fullName evidence="4">Glucans biosynthesis glucosyltransferase H</fullName>
    </recommendedName>
</protein>
<feature type="domain" description="Glycosyltransferase 2-like" evidence="14">
    <location>
        <begin position="228"/>
        <end position="420"/>
    </location>
</feature>
<keyword evidence="8 15" id="KW-0808">Transferase</keyword>
<evidence type="ECO:0000256" key="13">
    <source>
        <dbReference type="SAM" id="Phobius"/>
    </source>
</evidence>
<feature type="region of interest" description="Disordered" evidence="12">
    <location>
        <begin position="1"/>
        <end position="30"/>
    </location>
</feature>
<keyword evidence="6" id="KW-0997">Cell inner membrane</keyword>
<feature type="transmembrane region" description="Helical" evidence="13">
    <location>
        <begin position="74"/>
        <end position="98"/>
    </location>
</feature>
<evidence type="ECO:0000256" key="7">
    <source>
        <dbReference type="ARBA" id="ARBA00022676"/>
    </source>
</evidence>
<evidence type="ECO:0000256" key="8">
    <source>
        <dbReference type="ARBA" id="ARBA00022679"/>
    </source>
</evidence>
<evidence type="ECO:0000256" key="3">
    <source>
        <dbReference type="ARBA" id="ARBA00009337"/>
    </source>
</evidence>
<dbReference type="Gene3D" id="3.90.550.10">
    <property type="entry name" value="Spore Coat Polysaccharide Biosynthesis Protein SpsA, Chain A"/>
    <property type="match status" value="1"/>
</dbReference>
<evidence type="ECO:0000313" key="16">
    <source>
        <dbReference type="Proteomes" id="UP000199347"/>
    </source>
</evidence>
<keyword evidence="10 13" id="KW-1133">Transmembrane helix</keyword>
<evidence type="ECO:0000259" key="14">
    <source>
        <dbReference type="Pfam" id="PF13632"/>
    </source>
</evidence>
<feature type="transmembrane region" description="Helical" evidence="13">
    <location>
        <begin position="411"/>
        <end position="434"/>
    </location>
</feature>
<dbReference type="EMBL" id="FMVW01000002">
    <property type="protein sequence ID" value="SCZ31735.1"/>
    <property type="molecule type" value="Genomic_DNA"/>
</dbReference>
<name>A0A1G5N2S0_AFIMA</name>
<dbReference type="Pfam" id="PF13632">
    <property type="entry name" value="Glyco_trans_2_3"/>
    <property type="match status" value="1"/>
</dbReference>